<dbReference type="InterPro" id="IPR023214">
    <property type="entry name" value="HAD_sf"/>
</dbReference>
<dbReference type="FunFam" id="3.40.50.1000:FF:000086">
    <property type="entry name" value="LD24878p"/>
    <property type="match status" value="1"/>
</dbReference>
<keyword evidence="2" id="KW-0479">Metal-binding</keyword>
<dbReference type="Gene3D" id="3.40.50.1000">
    <property type="entry name" value="HAD superfamily/HAD-like"/>
    <property type="match status" value="1"/>
</dbReference>
<dbReference type="PANTHER" id="PTHR12103">
    <property type="entry name" value="5'-NUCLEOTIDASE DOMAIN-CONTAINING"/>
    <property type="match status" value="1"/>
</dbReference>
<evidence type="ECO:0000313" key="7">
    <source>
        <dbReference type="EMBL" id="CAD1582417.1"/>
    </source>
</evidence>
<keyword evidence="3" id="KW-0378">Hydrolase</keyword>
<proteinExistence type="inferred from homology"/>
<evidence type="ECO:0000256" key="2">
    <source>
        <dbReference type="ARBA" id="ARBA00022723"/>
    </source>
</evidence>
<evidence type="ECO:0000256" key="5">
    <source>
        <dbReference type="ARBA" id="ARBA00022990"/>
    </source>
</evidence>
<keyword evidence="5" id="KW-0007">Acetylation</keyword>
<accession>A0A6V7M5V7</accession>
<dbReference type="InterPro" id="IPR036412">
    <property type="entry name" value="HAD-like_sf"/>
</dbReference>
<comment type="similarity">
    <text evidence="1">Belongs to the 5'(3')-deoxyribonucleotidase family.</text>
</comment>
<dbReference type="EMBL" id="CADCXW020000348">
    <property type="protein sequence ID" value="CAD1582417.1"/>
    <property type="molecule type" value="Genomic_DNA"/>
</dbReference>
<gene>
    <name evidence="7" type="ORF">BBRV_LOCUS121566</name>
</gene>
<protein>
    <recommendedName>
        <fullName evidence="6">5'-nucleotidase domain-containing protein 1</fullName>
    </recommendedName>
</protein>
<dbReference type="SUPFAM" id="SSF56784">
    <property type="entry name" value="HAD-like"/>
    <property type="match status" value="1"/>
</dbReference>
<dbReference type="GO" id="GO:0046872">
    <property type="term" value="F:metal ion binding"/>
    <property type="evidence" value="ECO:0007669"/>
    <property type="project" value="UniProtKB-KW"/>
</dbReference>
<dbReference type="NCBIfam" id="TIGR02244">
    <property type="entry name" value="HAD-IG-Ncltidse"/>
    <property type="match status" value="1"/>
</dbReference>
<organism evidence="7">
    <name type="scientific">Bracon brevicornis</name>
    <dbReference type="NCBI Taxonomy" id="1563983"/>
    <lineage>
        <taxon>Eukaryota</taxon>
        <taxon>Metazoa</taxon>
        <taxon>Ecdysozoa</taxon>
        <taxon>Arthropoda</taxon>
        <taxon>Hexapoda</taxon>
        <taxon>Insecta</taxon>
        <taxon>Pterygota</taxon>
        <taxon>Neoptera</taxon>
        <taxon>Endopterygota</taxon>
        <taxon>Hymenoptera</taxon>
        <taxon>Apocrita</taxon>
        <taxon>Ichneumonoidea</taxon>
        <taxon>Braconidae</taxon>
        <taxon>Braconinae</taxon>
        <taxon>Bracon</taxon>
    </lineage>
</organism>
<name>A0A6V7M5V7_9HYME</name>
<dbReference type="Pfam" id="PF05761">
    <property type="entry name" value="5_nucleotid"/>
    <property type="match status" value="1"/>
</dbReference>
<dbReference type="AlphaFoldDB" id="A0A6V7M5V7"/>
<sequence>MGNEIRIEDYDCIGFDLDHTLLRYNITNLVRMEYECLSEFLVKQRGYDPEYLYKPLTGDAIDFMQKGLILDLDKGNILKISADGTILLASHGTKMLTTRQIEETYTNNGQWEALKLLTNDPVAVWNGPVSLKLRALLDYFDMPFALVFARAVDALDAKNSIPHYDIWPDICAAAVDMYDRGQFKKDAGNFFPQLKKNPEKYLHKCSQNTINWLKLLRNKKNNRKLTFLITGSNADFTNFTATYAMGSDWKSLFDVIVCFAKKPGFFTESRPFWSVSGETHQEVEKISDTKIVQGGMYSQGNWNGLKEFLSRTCNNPSPKCLYIGDNLIQDIYVPSKFCGLDTVVINEEYHAEILSPLDLHPDRAYLVSDNNWGSYFYLPNHSLTHWSNYIKRYARICIPSIDFIAGFPVDHVFEAFDEASGINDSITANTKANGFHPHHSSHV</sequence>
<dbReference type="InterPro" id="IPR008380">
    <property type="entry name" value="HAD-SF_hydro_IG_5-nucl"/>
</dbReference>
<evidence type="ECO:0000256" key="3">
    <source>
        <dbReference type="ARBA" id="ARBA00022801"/>
    </source>
</evidence>
<evidence type="ECO:0000256" key="4">
    <source>
        <dbReference type="ARBA" id="ARBA00022842"/>
    </source>
</evidence>
<keyword evidence="4" id="KW-0460">Magnesium</keyword>
<evidence type="ECO:0000256" key="6">
    <source>
        <dbReference type="ARBA" id="ARBA00069357"/>
    </source>
</evidence>
<reference evidence="7" key="1">
    <citation type="submission" date="2020-07" db="EMBL/GenBank/DDBJ databases">
        <authorList>
            <person name="Ferguson B K."/>
        </authorList>
    </citation>
    <scope>NUCLEOTIDE SEQUENCE</scope>
    <source>
        <strain evidence="7">L06</strain>
    </source>
</reference>
<dbReference type="GO" id="GO:0008253">
    <property type="term" value="F:5'-nucleotidase activity"/>
    <property type="evidence" value="ECO:0007669"/>
    <property type="project" value="TreeGrafter"/>
</dbReference>
<dbReference type="PANTHER" id="PTHR12103:SF38">
    <property type="entry name" value="5'-NUCLEOTIDASE DOMAIN-CONTAINING PROTEIN 1"/>
    <property type="match status" value="1"/>
</dbReference>
<evidence type="ECO:0000256" key="1">
    <source>
        <dbReference type="ARBA" id="ARBA00009589"/>
    </source>
</evidence>